<dbReference type="Proteomes" id="UP001227268">
    <property type="component" value="Unassembled WGS sequence"/>
</dbReference>
<name>A0ACC2VN00_9TREE</name>
<comment type="caution">
    <text evidence="1">The sequence shown here is derived from an EMBL/GenBank/DDBJ whole genome shotgun (WGS) entry which is preliminary data.</text>
</comment>
<sequence length="845" mass="96775">MKFGQRIRTSLYPEWQEKYLDYNGLKKDLKSKTRSAYPDERWDDNDEREFVNKLEKELEKCEEFQLTKAEELSERIESLEKTVHGLVKAYDARQHHDDDADDDKPSASRLEAQDGEDAAALDGGSDDEDEGVDDDDDTRSEASYDETFKDMEEEVATLVADVHDLALYTKLNFTGFMKIVKKHDKVTGYTLKPEFSSDYLDKHPFYKYNYDGLIVKLSRLFDLVRTRGHPIEGDSAAGGSQNAFVRSTTKYWVHEDNIIHLKLNILKHLPVLVFNPKKPFEAKDAAITSIYFDNEDLELYLGRLEKTEGAEAIRLRWYGDVDQKMIFVERKTHREDWTGEKSVKARFGIAEHKVNDFIAGRLTMDAEFDELVKKGKKSAKEVEGMKQLANEVQYAIITRRLKPVMRSFYNRTAFQLPGDARVRISLDTELTMVREDDFDGKPRAGNNWRRTDIGIDYPFEQLPKEDKELFRYAVLEVKLQTQLGQEPPDWIRDLIASHLVEAVPKFSKFIHGCATLLPERVELIPYWAPQYEKTDIKKPVNPKSKVQIERPHSAAHSSASNNTSIPTSPTPSQPAYYEPVSEGEDDDEYLTHTASDEARRLGLPPDAHSQAEAAKQFRENKLREEAERARANGEESDEDPARRPSVSQKGKQYGPRLDIDPLQPSSAFDKKLSLLDPKSMQKLFKAKDSQDQPKYGDEEDDEEEEDEEHGEPANYDPNRVEYTREFQAPDGKRIATMVRIEPKVFFANERTFLKWLGFAVLLAGVATTLLNFIHVEDTVGLISAGCFTFTSLLALLYAGGMYAYRVVKLRKREAINYHDPYGPTALCVTLIASILVNVILRLKEL</sequence>
<proteinExistence type="predicted"/>
<accession>A0ACC2VN00</accession>
<evidence type="ECO:0000313" key="1">
    <source>
        <dbReference type="EMBL" id="KAJ9099917.1"/>
    </source>
</evidence>
<gene>
    <name evidence="1" type="ORF">QFC21_003922</name>
</gene>
<reference evidence="1" key="1">
    <citation type="submission" date="2023-04" db="EMBL/GenBank/DDBJ databases">
        <title>Draft Genome sequencing of Naganishia species isolated from polar environments using Oxford Nanopore Technology.</title>
        <authorList>
            <person name="Leo P."/>
            <person name="Venkateswaran K."/>
        </authorList>
    </citation>
    <scope>NUCLEOTIDE SEQUENCE</scope>
    <source>
        <strain evidence="1">MNA-CCFEE 5423</strain>
    </source>
</reference>
<dbReference type="EMBL" id="JASBWT010000012">
    <property type="protein sequence ID" value="KAJ9099917.1"/>
    <property type="molecule type" value="Genomic_DNA"/>
</dbReference>
<keyword evidence="2" id="KW-1185">Reference proteome</keyword>
<organism evidence="1 2">
    <name type="scientific">Naganishia friedmannii</name>
    <dbReference type="NCBI Taxonomy" id="89922"/>
    <lineage>
        <taxon>Eukaryota</taxon>
        <taxon>Fungi</taxon>
        <taxon>Dikarya</taxon>
        <taxon>Basidiomycota</taxon>
        <taxon>Agaricomycotina</taxon>
        <taxon>Tremellomycetes</taxon>
        <taxon>Filobasidiales</taxon>
        <taxon>Filobasidiaceae</taxon>
        <taxon>Naganishia</taxon>
    </lineage>
</organism>
<protein>
    <submittedName>
        <fullName evidence="1">Uncharacterized protein</fullName>
    </submittedName>
</protein>
<evidence type="ECO:0000313" key="2">
    <source>
        <dbReference type="Proteomes" id="UP001227268"/>
    </source>
</evidence>